<evidence type="ECO:0000256" key="2">
    <source>
        <dbReference type="ARBA" id="ARBA00022857"/>
    </source>
</evidence>
<dbReference type="AlphaFoldDB" id="A0A060TB40"/>
<dbReference type="InterPro" id="IPR036291">
    <property type="entry name" value="NAD(P)-bd_dom_sf"/>
</dbReference>
<dbReference type="PhylomeDB" id="A0A060TB40"/>
<dbReference type="InterPro" id="IPR020904">
    <property type="entry name" value="Sc_DH/Rdtase_CS"/>
</dbReference>
<dbReference type="FunFam" id="3.40.50.720:FF:000410">
    <property type="entry name" value="Peroxisomal multifunctional beta-oxidation protein"/>
    <property type="match status" value="1"/>
</dbReference>
<keyword evidence="3" id="KW-0560">Oxidoreductase</keyword>
<evidence type="ECO:0000256" key="4">
    <source>
        <dbReference type="ARBA" id="ARBA00023235"/>
    </source>
</evidence>
<dbReference type="InterPro" id="IPR051687">
    <property type="entry name" value="Peroxisomal_Beta-Oxidation"/>
</dbReference>
<dbReference type="GO" id="GO:0016853">
    <property type="term" value="F:isomerase activity"/>
    <property type="evidence" value="ECO:0007669"/>
    <property type="project" value="UniProtKB-KW"/>
</dbReference>
<dbReference type="GO" id="GO:0016491">
    <property type="term" value="F:oxidoreductase activity"/>
    <property type="evidence" value="ECO:0007669"/>
    <property type="project" value="UniProtKB-KW"/>
</dbReference>
<dbReference type="Gene3D" id="3.40.50.720">
    <property type="entry name" value="NAD(P)-binding Rossmann-like Domain"/>
    <property type="match status" value="2"/>
</dbReference>
<reference evidence="6" key="1">
    <citation type="submission" date="2014-02" db="EMBL/GenBank/DDBJ databases">
        <authorList>
            <person name="Genoscope - CEA"/>
        </authorList>
    </citation>
    <scope>NUCLEOTIDE SEQUENCE</scope>
    <source>
        <strain evidence="6">LS3</strain>
    </source>
</reference>
<dbReference type="EMBL" id="HG937692">
    <property type="protein sequence ID" value="CDP36421.1"/>
    <property type="molecule type" value="Genomic_DNA"/>
</dbReference>
<accession>A0A060TB40</accession>
<keyword evidence="2" id="KW-0521">NADP</keyword>
<name>A0A060TB40_BLAAD</name>
<dbReference type="PANTHER" id="PTHR45024">
    <property type="entry name" value="DEHYDROGENASES, SHORT CHAIN"/>
    <property type="match status" value="1"/>
</dbReference>
<dbReference type="Pfam" id="PF00106">
    <property type="entry name" value="adh_short"/>
    <property type="match status" value="2"/>
</dbReference>
<protein>
    <submittedName>
        <fullName evidence="6">ARAD1B12628p</fullName>
    </submittedName>
</protein>
<dbReference type="PRINTS" id="PR00080">
    <property type="entry name" value="SDRFAMILY"/>
</dbReference>
<dbReference type="InterPro" id="IPR002347">
    <property type="entry name" value="SDR_fam"/>
</dbReference>
<dbReference type="FunFam" id="3.40.50.720:FF:000084">
    <property type="entry name" value="Short-chain dehydrogenase reductase"/>
    <property type="match status" value="1"/>
</dbReference>
<dbReference type="CDD" id="cd05353">
    <property type="entry name" value="hydroxyacyl-CoA-like_DH_SDR_c-like"/>
    <property type="match status" value="2"/>
</dbReference>
<sequence length="599" mass="64209">MGELRFDGKVVIVTGAGGGLGKQYALFYGSRGASVVVNDLGGPLNGGAEGSKGVAQQVADEITSKGGKAVADFHSIEDGDKIVETAVNAFGGVHIVVNSAGNLRPGLFKDMTLADWENIYRVHLYGVYRVLRAAWPYMRKQKFGRIINTTSSVGLYGVETQSFYGAAKSGIIGLTETLAKEGAKYNITANAIGPLAKSRMTEHQLPADMLPKIDPKYVVPLVAYLTHEDTKETWGIYEAAGGGFAKLRWQRAKGALVRPDDTWTPSAVLKKFDQIEDFSEPQYGSKTNNYIGLIEQANKLPPNPQGEPVSFKNQVAIVTGGGNGLGRAYCKLLASLGAKVVVNDVVDPEPVVQEIKAAGGIAVGDKHSVVDGAKVVQTAIDNFGTVHAVINNAGIIRDKSFANMTEQQWNEIIAVHLTGTIAVTRAAWPYFIKQKYGRVVNTSSTSGIYGNFGQANYAAAKLAVLGFARTLAREGAEHNIIVNTIAPTAGTQMTSGVFTEEMLQSLKPDYVAPVPVLLVSNKAPVTGHLYEVGTGWAGRTRLQRSRGYGFSDRVLSPEAVAEKWEEIVDFDNGQATYPNDYKESAEGLFLLKAGAESKL</sequence>
<dbReference type="PANTHER" id="PTHR45024:SF2">
    <property type="entry name" value="SCP2 DOMAIN-CONTAINING PROTEIN"/>
    <property type="match status" value="1"/>
</dbReference>
<evidence type="ECO:0000313" key="6">
    <source>
        <dbReference type="EMBL" id="CDP36421.1"/>
    </source>
</evidence>
<dbReference type="SUPFAM" id="SSF51735">
    <property type="entry name" value="NAD(P)-binding Rossmann-fold domains"/>
    <property type="match status" value="2"/>
</dbReference>
<evidence type="ECO:0000259" key="5">
    <source>
        <dbReference type="SMART" id="SM00822"/>
    </source>
</evidence>
<dbReference type="InterPro" id="IPR057326">
    <property type="entry name" value="KR_dom"/>
</dbReference>
<gene>
    <name evidence="6" type="ORF">GNLVRS02_ARAD1B12628g</name>
</gene>
<dbReference type="PRINTS" id="PR00081">
    <property type="entry name" value="GDHRDH"/>
</dbReference>
<dbReference type="PROSITE" id="PS00061">
    <property type="entry name" value="ADH_SHORT"/>
    <property type="match status" value="2"/>
</dbReference>
<organism evidence="6">
    <name type="scientific">Blastobotrys adeninivorans</name>
    <name type="common">Yeast</name>
    <name type="synonym">Arxula adeninivorans</name>
    <dbReference type="NCBI Taxonomy" id="409370"/>
    <lineage>
        <taxon>Eukaryota</taxon>
        <taxon>Fungi</taxon>
        <taxon>Dikarya</taxon>
        <taxon>Ascomycota</taxon>
        <taxon>Saccharomycotina</taxon>
        <taxon>Dipodascomycetes</taxon>
        <taxon>Dipodascales</taxon>
        <taxon>Trichomonascaceae</taxon>
        <taxon>Blastobotrys</taxon>
    </lineage>
</organism>
<keyword evidence="4" id="KW-0413">Isomerase</keyword>
<comment type="similarity">
    <text evidence="1">Belongs to the short-chain dehydrogenases/reductases (SDR) family.</text>
</comment>
<proteinExistence type="inferred from homology"/>
<reference evidence="6" key="2">
    <citation type="submission" date="2014-06" db="EMBL/GenBank/DDBJ databases">
        <title>The complete genome of Blastobotrys (Arxula) adeninivorans LS3 - a yeast of biotechnological interest.</title>
        <authorList>
            <person name="Kunze G."/>
            <person name="Gaillardin C."/>
            <person name="Czernicka M."/>
            <person name="Durrens P."/>
            <person name="Martin T."/>
            <person name="Boer E."/>
            <person name="Gabaldon T."/>
            <person name="Cruz J."/>
            <person name="Talla E."/>
            <person name="Marck C."/>
            <person name="Goffeau A."/>
            <person name="Barbe V."/>
            <person name="Baret P."/>
            <person name="Baronian K."/>
            <person name="Beier S."/>
            <person name="Bleykasten C."/>
            <person name="Bode R."/>
            <person name="Casaregola S."/>
            <person name="Despons L."/>
            <person name="Fairhead C."/>
            <person name="Giersberg M."/>
            <person name="Gierski P."/>
            <person name="Hahnel U."/>
            <person name="Hartmann A."/>
            <person name="Jankowska D."/>
            <person name="Jubin C."/>
            <person name="Jung P."/>
            <person name="Lafontaine I."/>
            <person name="Leh-Louis V."/>
            <person name="Lemaire M."/>
            <person name="Marcet-Houben M."/>
            <person name="Mascher M."/>
            <person name="Morel G."/>
            <person name="Richard G.-F."/>
            <person name="Riechen J."/>
            <person name="Sacerdot C."/>
            <person name="Sarkar A."/>
            <person name="Savel G."/>
            <person name="Schacherer J."/>
            <person name="Sherman D."/>
            <person name="Straub M.-L."/>
            <person name="Stein N."/>
            <person name="Thierry A."/>
            <person name="Trautwein-Schult A."/>
            <person name="Westhof E."/>
            <person name="Worch S."/>
            <person name="Dujon B."/>
            <person name="Souciet J.-L."/>
            <person name="Wincker P."/>
            <person name="Scholz U."/>
            <person name="Neuveglise N."/>
        </authorList>
    </citation>
    <scope>NUCLEOTIDE SEQUENCE</scope>
    <source>
        <strain evidence="6">LS3</strain>
    </source>
</reference>
<feature type="domain" description="Ketoreductase" evidence="5">
    <location>
        <begin position="314"/>
        <end position="491"/>
    </location>
</feature>
<dbReference type="SMART" id="SM00822">
    <property type="entry name" value="PKS_KR"/>
    <property type="match status" value="1"/>
</dbReference>
<evidence type="ECO:0000256" key="1">
    <source>
        <dbReference type="ARBA" id="ARBA00006484"/>
    </source>
</evidence>
<evidence type="ECO:0000256" key="3">
    <source>
        <dbReference type="ARBA" id="ARBA00023002"/>
    </source>
</evidence>